<dbReference type="Proteomes" id="UP000010408">
    <property type="component" value="Unassembled WGS sequence"/>
</dbReference>
<gene>
    <name evidence="1" type="ORF">HMPREF9134_01004</name>
</gene>
<dbReference type="STRING" id="1127696.HMPREF9134_01004"/>
<proteinExistence type="predicted"/>
<protein>
    <submittedName>
        <fullName evidence="1">Uncharacterized protein</fullName>
    </submittedName>
</protein>
<dbReference type="HOGENOM" id="CLU_3064652_0_0_10"/>
<name>L1NDD4_9PORP</name>
<sequence>MGKELGTVGRKANGMRGCRLRYGLDRDLWDYLIFTYICSIDYYSVGCRWRRLE</sequence>
<organism evidence="1 2">
    <name type="scientific">Porphyromonas catoniae F0037</name>
    <dbReference type="NCBI Taxonomy" id="1127696"/>
    <lineage>
        <taxon>Bacteria</taxon>
        <taxon>Pseudomonadati</taxon>
        <taxon>Bacteroidota</taxon>
        <taxon>Bacteroidia</taxon>
        <taxon>Bacteroidales</taxon>
        <taxon>Porphyromonadaceae</taxon>
        <taxon>Porphyromonas</taxon>
    </lineage>
</organism>
<evidence type="ECO:0000313" key="1">
    <source>
        <dbReference type="EMBL" id="EKY01285.1"/>
    </source>
</evidence>
<accession>L1NDD4</accession>
<comment type="caution">
    <text evidence="1">The sequence shown here is derived from an EMBL/GenBank/DDBJ whole genome shotgun (WGS) entry which is preliminary data.</text>
</comment>
<evidence type="ECO:0000313" key="2">
    <source>
        <dbReference type="Proteomes" id="UP000010408"/>
    </source>
</evidence>
<dbReference type="AlphaFoldDB" id="L1NDD4"/>
<reference evidence="1 2" key="1">
    <citation type="submission" date="2012-05" db="EMBL/GenBank/DDBJ databases">
        <authorList>
            <person name="Weinstock G."/>
            <person name="Sodergren E."/>
            <person name="Lobos E.A."/>
            <person name="Fulton L."/>
            <person name="Fulton R."/>
            <person name="Courtney L."/>
            <person name="Fronick C."/>
            <person name="O'Laughlin M."/>
            <person name="Godfrey J."/>
            <person name="Wilson R.M."/>
            <person name="Miner T."/>
            <person name="Farmer C."/>
            <person name="Delehaunty K."/>
            <person name="Cordes M."/>
            <person name="Minx P."/>
            <person name="Tomlinson C."/>
            <person name="Chen J."/>
            <person name="Wollam A."/>
            <person name="Pepin K.H."/>
            <person name="Bhonagiri V."/>
            <person name="Zhang X."/>
            <person name="Suruliraj S."/>
            <person name="Warren W."/>
            <person name="Mitreva M."/>
            <person name="Mardis E.R."/>
            <person name="Wilson R.K."/>
        </authorList>
    </citation>
    <scope>NUCLEOTIDE SEQUENCE [LARGE SCALE GENOMIC DNA]</scope>
    <source>
        <strain evidence="1 2">F0037</strain>
    </source>
</reference>
<dbReference type="EMBL" id="AMEQ01000027">
    <property type="protein sequence ID" value="EKY01285.1"/>
    <property type="molecule type" value="Genomic_DNA"/>
</dbReference>